<dbReference type="InterPro" id="IPR047122">
    <property type="entry name" value="Trans-enoyl_RdTase-like"/>
</dbReference>
<organism evidence="2 3">
    <name type="scientific">Seiridium cardinale</name>
    <dbReference type="NCBI Taxonomy" id="138064"/>
    <lineage>
        <taxon>Eukaryota</taxon>
        <taxon>Fungi</taxon>
        <taxon>Dikarya</taxon>
        <taxon>Ascomycota</taxon>
        <taxon>Pezizomycotina</taxon>
        <taxon>Sordariomycetes</taxon>
        <taxon>Xylariomycetidae</taxon>
        <taxon>Amphisphaeriales</taxon>
        <taxon>Sporocadaceae</taxon>
        <taxon>Seiridium</taxon>
    </lineage>
</organism>
<dbReference type="Gene3D" id="3.40.50.720">
    <property type="entry name" value="NAD(P)-binding Rossmann-like Domain"/>
    <property type="match status" value="1"/>
</dbReference>
<evidence type="ECO:0000313" key="3">
    <source>
        <dbReference type="Proteomes" id="UP001465668"/>
    </source>
</evidence>
<proteinExistence type="predicted"/>
<dbReference type="Gene3D" id="3.90.180.10">
    <property type="entry name" value="Medium-chain alcohol dehydrogenases, catalytic domain"/>
    <property type="match status" value="1"/>
</dbReference>
<accession>A0ABR2Y2I9</accession>
<dbReference type="SUPFAM" id="SSF51735">
    <property type="entry name" value="NAD(P)-binding Rossmann-fold domains"/>
    <property type="match status" value="1"/>
</dbReference>
<evidence type="ECO:0000313" key="2">
    <source>
        <dbReference type="EMBL" id="KAK9780249.1"/>
    </source>
</evidence>
<sequence length="189" mass="20141">MSVAKESNHASEGNFQLYTVMLQNMIAPILDHVTDEQAAVLGLGIGTAAYCLLYKDYLNLDMPVSPHPSPQPGKKFPRAIIIPGCASSVGSCAIQLAVSAGYEVPRMSSPNNFAQVKGLGATHVFGYNSETLVADLVRALEGRELHGAFTVGADADQACVSFMKELLPKTPDIFTRKFVSLTGGARRSP</sequence>
<dbReference type="InterPro" id="IPR036291">
    <property type="entry name" value="NAD(P)-bd_dom_sf"/>
</dbReference>
<comment type="caution">
    <text evidence="2">The sequence shown here is derived from an EMBL/GenBank/DDBJ whole genome shotgun (WGS) entry which is preliminary data.</text>
</comment>
<name>A0ABR2Y2I9_9PEZI</name>
<gene>
    <name evidence="2" type="ORF">SCAR479_02886</name>
</gene>
<evidence type="ECO:0000256" key="1">
    <source>
        <dbReference type="ARBA" id="ARBA00023002"/>
    </source>
</evidence>
<keyword evidence="1" id="KW-0560">Oxidoreductase</keyword>
<dbReference type="EMBL" id="JARVKM010000007">
    <property type="protein sequence ID" value="KAK9780249.1"/>
    <property type="molecule type" value="Genomic_DNA"/>
</dbReference>
<protein>
    <submittedName>
        <fullName evidence="2">GroES-like protein</fullName>
    </submittedName>
</protein>
<dbReference type="PANTHER" id="PTHR45348">
    <property type="entry name" value="HYPOTHETICAL OXIDOREDUCTASE (EUROFUNG)"/>
    <property type="match status" value="1"/>
</dbReference>
<dbReference type="Proteomes" id="UP001465668">
    <property type="component" value="Unassembled WGS sequence"/>
</dbReference>
<reference evidence="2 3" key="1">
    <citation type="submission" date="2024-02" db="EMBL/GenBank/DDBJ databases">
        <title>First draft genome assembly of two strains of Seiridium cardinale.</title>
        <authorList>
            <person name="Emiliani G."/>
            <person name="Scali E."/>
        </authorList>
    </citation>
    <scope>NUCLEOTIDE SEQUENCE [LARGE SCALE GENOMIC DNA]</scope>
    <source>
        <strain evidence="2 3">BM-138-000479</strain>
    </source>
</reference>
<dbReference type="PANTHER" id="PTHR45348:SF2">
    <property type="entry name" value="ZINC-TYPE ALCOHOL DEHYDROGENASE-LIKE PROTEIN C2E1P3.01"/>
    <property type="match status" value="1"/>
</dbReference>
<keyword evidence="3" id="KW-1185">Reference proteome</keyword>